<dbReference type="SUPFAM" id="SSF53706">
    <property type="entry name" value="Formate dehydrogenase/DMSO reductase, domains 1-3"/>
    <property type="match status" value="1"/>
</dbReference>
<dbReference type="RefSeq" id="WP_198093094.1">
    <property type="nucleotide sequence ID" value="NZ_JAEDAQ010000172.1"/>
</dbReference>
<gene>
    <name evidence="2" type="ORF">I9026_12820</name>
</gene>
<comment type="caution">
    <text evidence="2">The sequence shown here is derived from an EMBL/GenBank/DDBJ whole genome shotgun (WGS) entry which is preliminary data.</text>
</comment>
<feature type="non-terminal residue" evidence="2">
    <location>
        <position position="1"/>
    </location>
</feature>
<feature type="domain" description="Molybdopterin oxidoreductase" evidence="1">
    <location>
        <begin position="4"/>
        <end position="56"/>
    </location>
</feature>
<evidence type="ECO:0000313" key="3">
    <source>
        <dbReference type="Proteomes" id="UP000597038"/>
    </source>
</evidence>
<dbReference type="Gene3D" id="3.40.50.12440">
    <property type="match status" value="1"/>
</dbReference>
<evidence type="ECO:0000259" key="1">
    <source>
        <dbReference type="Pfam" id="PF00384"/>
    </source>
</evidence>
<proteinExistence type="predicted"/>
<sequence>ATPLYSDIVLPSATWYEKHDISSTDMHPFFHPFNPAIDPLWESRSDLEIFKTIIKKFSEISRVHLRGTFKEDVTSPIAQDS</sequence>
<dbReference type="InterPro" id="IPR050123">
    <property type="entry name" value="Prok_molybdopt-oxidoreductase"/>
</dbReference>
<accession>A0ABS0QTY6</accession>
<evidence type="ECO:0000313" key="2">
    <source>
        <dbReference type="EMBL" id="MBH9582215.1"/>
    </source>
</evidence>
<organism evidence="2 3">
    <name type="scientific">Staphylococcus felis</name>
    <dbReference type="NCBI Taxonomy" id="46127"/>
    <lineage>
        <taxon>Bacteria</taxon>
        <taxon>Bacillati</taxon>
        <taxon>Bacillota</taxon>
        <taxon>Bacilli</taxon>
        <taxon>Bacillales</taxon>
        <taxon>Staphylococcaceae</taxon>
        <taxon>Staphylococcus</taxon>
    </lineage>
</organism>
<dbReference type="PANTHER" id="PTHR43105">
    <property type="entry name" value="RESPIRATORY NITRATE REDUCTASE"/>
    <property type="match status" value="1"/>
</dbReference>
<dbReference type="InterPro" id="IPR006656">
    <property type="entry name" value="Mopterin_OxRdtase"/>
</dbReference>
<dbReference type="PANTHER" id="PTHR43105:SF2">
    <property type="entry name" value="RESPIRATORY NITRATE REDUCTASE 2 ALPHA CHAIN"/>
    <property type="match status" value="1"/>
</dbReference>
<protein>
    <submittedName>
        <fullName evidence="2">Molybdopterin-dependent oxidoreductase</fullName>
    </submittedName>
</protein>
<reference evidence="2 3" key="1">
    <citation type="submission" date="2020-12" db="EMBL/GenBank/DDBJ databases">
        <title>Genomic analysis of Staphylococcus felis from a cat with skin infection.</title>
        <authorList>
            <person name="Aslantas O."/>
            <person name="Keskin O."/>
            <person name="Buyukaltay K."/>
            <person name="Gullu Yucetepe A."/>
        </authorList>
    </citation>
    <scope>NUCLEOTIDE SEQUENCE [LARGE SCALE GENOMIC DNA]</scope>
    <source>
        <strain evidence="2 3">HARRANVET</strain>
    </source>
</reference>
<name>A0ABS0QTY6_9STAP</name>
<dbReference type="Pfam" id="PF00384">
    <property type="entry name" value="Molybdopterin"/>
    <property type="match status" value="1"/>
</dbReference>
<feature type="non-terminal residue" evidence="2">
    <location>
        <position position="81"/>
    </location>
</feature>
<keyword evidence="3" id="KW-1185">Reference proteome</keyword>
<dbReference type="Proteomes" id="UP000597038">
    <property type="component" value="Unassembled WGS sequence"/>
</dbReference>
<dbReference type="EMBL" id="JAEDAQ010000172">
    <property type="protein sequence ID" value="MBH9582215.1"/>
    <property type="molecule type" value="Genomic_DNA"/>
</dbReference>